<accession>A0ABD3SGS2</accession>
<evidence type="ECO:0000256" key="5">
    <source>
        <dbReference type="SAM" id="Phobius"/>
    </source>
</evidence>
<evidence type="ECO:0000256" key="1">
    <source>
        <dbReference type="ARBA" id="ARBA00004141"/>
    </source>
</evidence>
<proteinExistence type="predicted"/>
<evidence type="ECO:0000256" key="2">
    <source>
        <dbReference type="ARBA" id="ARBA00022692"/>
    </source>
</evidence>
<comment type="subcellular location">
    <subcellularLocation>
        <location evidence="1">Membrane</location>
        <topology evidence="1">Multi-pass membrane protein</topology>
    </subcellularLocation>
</comment>
<feature type="transmembrane region" description="Helical" evidence="5">
    <location>
        <begin position="12"/>
        <end position="30"/>
    </location>
</feature>
<keyword evidence="3 5" id="KW-1133">Transmembrane helix</keyword>
<keyword evidence="8" id="KW-1185">Reference proteome</keyword>
<feature type="transmembrane region" description="Helical" evidence="5">
    <location>
        <begin position="232"/>
        <end position="252"/>
    </location>
</feature>
<dbReference type="Proteomes" id="UP001530377">
    <property type="component" value="Unassembled WGS sequence"/>
</dbReference>
<evidence type="ECO:0000256" key="4">
    <source>
        <dbReference type="ARBA" id="ARBA00023136"/>
    </source>
</evidence>
<feature type="transmembrane region" description="Helical" evidence="5">
    <location>
        <begin position="371"/>
        <end position="391"/>
    </location>
</feature>
<dbReference type="GO" id="GO:0016020">
    <property type="term" value="C:membrane"/>
    <property type="evidence" value="ECO:0007669"/>
    <property type="project" value="UniProtKB-SubCell"/>
</dbReference>
<feature type="transmembrane region" description="Helical" evidence="5">
    <location>
        <begin position="438"/>
        <end position="459"/>
    </location>
</feature>
<dbReference type="InterPro" id="IPR011547">
    <property type="entry name" value="SLC26A/SulP_dom"/>
</dbReference>
<gene>
    <name evidence="7" type="ORF">ACHAXA_010829</name>
</gene>
<sequence length="472" mass="50106">MVLPKFDPIRDVLSGMLMAVTSIPQLIAYAETVGYAGHIGLSTSGPPLLAWGLVTGSPWTNAGVTSLTAMMARNDLNPRGEYVDRYGESEYVYLVSAYSLCVGVSSLLLAMIGLGNAARGVPESIRVGFKWGCEVGILTSAFPHGLYYFGYDRSFLENDVPRSYFGLLATNVRAMIPSATGISGISNVLCALTHPWTWDVDATVVFVNCIIFIMISRKYVLPRWMPHGSEVLIATALATLFGVLTNYAGGVVGEIPSSDENSGISLFDGLVKIPIELLDVRKLSNVPIVDRCFDGSYAKLLASASVFSAINYLSIVAISTGFERDDGIPWSATRELLAQGASNVIAGIVGSAPVSGSMSRSLVSRMTGSTSKLACIVTALLWMCMMPYMSIMSRTPKAALCAVVVSAVITNVVLPTRLLSLRGPELFVGLGTALASSVISPTMGFVFGCVLHASVSLGMKSKEIKSSKEKAG</sequence>
<feature type="transmembrane region" description="Helical" evidence="5">
    <location>
        <begin position="202"/>
        <end position="220"/>
    </location>
</feature>
<dbReference type="InterPro" id="IPR001902">
    <property type="entry name" value="SLC26A/SulP_fam"/>
</dbReference>
<organism evidence="7 8">
    <name type="scientific">Cyclostephanos tholiformis</name>
    <dbReference type="NCBI Taxonomy" id="382380"/>
    <lineage>
        <taxon>Eukaryota</taxon>
        <taxon>Sar</taxon>
        <taxon>Stramenopiles</taxon>
        <taxon>Ochrophyta</taxon>
        <taxon>Bacillariophyta</taxon>
        <taxon>Coscinodiscophyceae</taxon>
        <taxon>Thalassiosirophycidae</taxon>
        <taxon>Stephanodiscales</taxon>
        <taxon>Stephanodiscaceae</taxon>
        <taxon>Cyclostephanos</taxon>
    </lineage>
</organism>
<name>A0ABD3SGS2_9STRA</name>
<protein>
    <recommendedName>
        <fullName evidence="6">SLC26A/SulP transporter domain-containing protein</fullName>
    </recommendedName>
</protein>
<dbReference type="EMBL" id="JALLPB020000036">
    <property type="protein sequence ID" value="KAL3823507.1"/>
    <property type="molecule type" value="Genomic_DNA"/>
</dbReference>
<feature type="domain" description="SLC26A/SulP transporter" evidence="6">
    <location>
        <begin position="182"/>
        <end position="410"/>
    </location>
</feature>
<evidence type="ECO:0000313" key="7">
    <source>
        <dbReference type="EMBL" id="KAL3823507.1"/>
    </source>
</evidence>
<keyword evidence="2 5" id="KW-0812">Transmembrane</keyword>
<feature type="domain" description="SLC26A/SulP transporter" evidence="6">
    <location>
        <begin position="10"/>
        <end position="143"/>
    </location>
</feature>
<evidence type="ECO:0000313" key="8">
    <source>
        <dbReference type="Proteomes" id="UP001530377"/>
    </source>
</evidence>
<evidence type="ECO:0000256" key="3">
    <source>
        <dbReference type="ARBA" id="ARBA00022989"/>
    </source>
</evidence>
<feature type="transmembrane region" description="Helical" evidence="5">
    <location>
        <begin position="50"/>
        <end position="70"/>
    </location>
</feature>
<reference evidence="7 8" key="1">
    <citation type="submission" date="2024-10" db="EMBL/GenBank/DDBJ databases">
        <title>Updated reference genomes for cyclostephanoid diatoms.</title>
        <authorList>
            <person name="Roberts W.R."/>
            <person name="Alverson A.J."/>
        </authorList>
    </citation>
    <scope>NUCLEOTIDE SEQUENCE [LARGE SCALE GENOMIC DNA]</scope>
    <source>
        <strain evidence="7 8">AJA228-03</strain>
    </source>
</reference>
<dbReference type="PANTHER" id="PTHR11814">
    <property type="entry name" value="SULFATE TRANSPORTER"/>
    <property type="match status" value="1"/>
</dbReference>
<comment type="caution">
    <text evidence="7">The sequence shown here is derived from an EMBL/GenBank/DDBJ whole genome shotgun (WGS) entry which is preliminary data.</text>
</comment>
<keyword evidence="4 5" id="KW-0472">Membrane</keyword>
<evidence type="ECO:0000259" key="6">
    <source>
        <dbReference type="Pfam" id="PF00916"/>
    </source>
</evidence>
<dbReference type="AlphaFoldDB" id="A0ABD3SGS2"/>
<feature type="transmembrane region" description="Helical" evidence="5">
    <location>
        <begin position="91"/>
        <end position="114"/>
    </location>
</feature>
<feature type="transmembrane region" description="Helical" evidence="5">
    <location>
        <begin position="398"/>
        <end position="418"/>
    </location>
</feature>
<dbReference type="Pfam" id="PF00916">
    <property type="entry name" value="Sulfate_transp"/>
    <property type="match status" value="2"/>
</dbReference>